<dbReference type="CDD" id="cd01335">
    <property type="entry name" value="Radical_SAM"/>
    <property type="match status" value="1"/>
</dbReference>
<dbReference type="InterPro" id="IPR013785">
    <property type="entry name" value="Aldolase_TIM"/>
</dbReference>
<dbReference type="InterPro" id="IPR050377">
    <property type="entry name" value="Radical_SAM_PqqE_MftC-like"/>
</dbReference>
<evidence type="ECO:0000256" key="4">
    <source>
        <dbReference type="ARBA" id="ARBA00023014"/>
    </source>
</evidence>
<dbReference type="AlphaFoldDB" id="A0A1F7RRA8"/>
<keyword evidence="2" id="KW-0479">Metal-binding</keyword>
<keyword evidence="1" id="KW-0949">S-adenosyl-L-methionine</keyword>
<dbReference type="SFLD" id="SFLDG01067">
    <property type="entry name" value="SPASM/twitch_domain_containing"/>
    <property type="match status" value="1"/>
</dbReference>
<accession>A0A1F7RRA8</accession>
<name>A0A1F7RRA8_9BACT</name>
<dbReference type="Pfam" id="PF04055">
    <property type="entry name" value="Radical_SAM"/>
    <property type="match status" value="1"/>
</dbReference>
<dbReference type="SFLD" id="SFLDS00029">
    <property type="entry name" value="Radical_SAM"/>
    <property type="match status" value="1"/>
</dbReference>
<dbReference type="Gene3D" id="3.20.20.70">
    <property type="entry name" value="Aldolase class I"/>
    <property type="match status" value="2"/>
</dbReference>
<evidence type="ECO:0000256" key="1">
    <source>
        <dbReference type="ARBA" id="ARBA00022691"/>
    </source>
</evidence>
<dbReference type="EMBL" id="MGDE01000195">
    <property type="protein sequence ID" value="OGL44072.1"/>
    <property type="molecule type" value="Genomic_DNA"/>
</dbReference>
<protein>
    <recommendedName>
        <fullName evidence="5">Radical SAM core domain-containing protein</fullName>
    </recommendedName>
</protein>
<keyword evidence="3" id="KW-0408">Iron</keyword>
<dbReference type="GO" id="GO:0051536">
    <property type="term" value="F:iron-sulfur cluster binding"/>
    <property type="evidence" value="ECO:0007669"/>
    <property type="project" value="UniProtKB-KW"/>
</dbReference>
<evidence type="ECO:0000313" key="7">
    <source>
        <dbReference type="Proteomes" id="UP000178797"/>
    </source>
</evidence>
<organism evidence="6 7">
    <name type="scientific">Candidatus Schekmanbacteria bacterium RBG_16_38_10</name>
    <dbReference type="NCBI Taxonomy" id="1817879"/>
    <lineage>
        <taxon>Bacteria</taxon>
        <taxon>Candidatus Schekmaniibacteriota</taxon>
    </lineage>
</organism>
<dbReference type="InterPro" id="IPR007197">
    <property type="entry name" value="rSAM"/>
</dbReference>
<dbReference type="SUPFAM" id="SSF102114">
    <property type="entry name" value="Radical SAM enzymes"/>
    <property type="match status" value="1"/>
</dbReference>
<sequence length="346" mass="39935">MNVNSFNFLFVSYIKRILRKLIEFKASLSSKSFYCKALSGMSTYNICINSDLTVSCNCRDYDGTGHIGDFSSQSFSDIFSGIIAKEFRKKLAYGRLPILTCTTCSELHLIDKNNAQHFEQHYTLPEGIMLENTVCCNLNCTECARKEVTSIRKKKSLTLEEIKKISMEIKSCNIKSLCFFNLGEPFLSPNIYDELKILRDDNPDLTIIVSTNGTLLDNDKTRGAALMLDTIIFSIDGISNKTVQKYQKGGSFEKSYNNMKVLADYRNSRKVDKPLIEWKYVLFNWNDERKMILEAIELARQAKVDIISFWPTRTPIYGISWRYYFSSFFKTIGYKNWKGREVNFRG</sequence>
<comment type="caution">
    <text evidence="6">The sequence shown here is derived from an EMBL/GenBank/DDBJ whole genome shotgun (WGS) entry which is preliminary data.</text>
</comment>
<evidence type="ECO:0000259" key="5">
    <source>
        <dbReference type="PROSITE" id="PS51918"/>
    </source>
</evidence>
<dbReference type="Proteomes" id="UP000178797">
    <property type="component" value="Unassembled WGS sequence"/>
</dbReference>
<evidence type="ECO:0000256" key="3">
    <source>
        <dbReference type="ARBA" id="ARBA00023004"/>
    </source>
</evidence>
<proteinExistence type="predicted"/>
<evidence type="ECO:0000313" key="6">
    <source>
        <dbReference type="EMBL" id="OGL44072.1"/>
    </source>
</evidence>
<dbReference type="PANTHER" id="PTHR11228">
    <property type="entry name" value="RADICAL SAM DOMAIN PROTEIN"/>
    <property type="match status" value="1"/>
</dbReference>
<dbReference type="PROSITE" id="PS51918">
    <property type="entry name" value="RADICAL_SAM"/>
    <property type="match status" value="1"/>
</dbReference>
<reference evidence="6 7" key="1">
    <citation type="journal article" date="2016" name="Nat. Commun.">
        <title>Thousands of microbial genomes shed light on interconnected biogeochemical processes in an aquifer system.</title>
        <authorList>
            <person name="Anantharaman K."/>
            <person name="Brown C.T."/>
            <person name="Hug L.A."/>
            <person name="Sharon I."/>
            <person name="Castelle C.J."/>
            <person name="Probst A.J."/>
            <person name="Thomas B.C."/>
            <person name="Singh A."/>
            <person name="Wilkins M.J."/>
            <person name="Karaoz U."/>
            <person name="Brodie E.L."/>
            <person name="Williams K.H."/>
            <person name="Hubbard S.S."/>
            <person name="Banfield J.F."/>
        </authorList>
    </citation>
    <scope>NUCLEOTIDE SEQUENCE [LARGE SCALE GENOMIC DNA]</scope>
</reference>
<dbReference type="PANTHER" id="PTHR11228:SF7">
    <property type="entry name" value="PQQA PEPTIDE CYCLASE"/>
    <property type="match status" value="1"/>
</dbReference>
<keyword evidence="4" id="KW-0411">Iron-sulfur</keyword>
<dbReference type="GO" id="GO:0003824">
    <property type="term" value="F:catalytic activity"/>
    <property type="evidence" value="ECO:0007669"/>
    <property type="project" value="InterPro"/>
</dbReference>
<evidence type="ECO:0000256" key="2">
    <source>
        <dbReference type="ARBA" id="ARBA00022723"/>
    </source>
</evidence>
<dbReference type="InterPro" id="IPR058240">
    <property type="entry name" value="rSAM_sf"/>
</dbReference>
<feature type="domain" description="Radical SAM core" evidence="5">
    <location>
        <begin position="122"/>
        <end position="341"/>
    </location>
</feature>
<dbReference type="GO" id="GO:0046872">
    <property type="term" value="F:metal ion binding"/>
    <property type="evidence" value="ECO:0007669"/>
    <property type="project" value="UniProtKB-KW"/>
</dbReference>
<gene>
    <name evidence="6" type="ORF">A2W05_03355</name>
</gene>